<dbReference type="AlphaFoldDB" id="K1E2Z1"/>
<proteinExistence type="predicted"/>
<dbReference type="PROSITE" id="PS51257">
    <property type="entry name" value="PROKAR_LIPOPROTEIN"/>
    <property type="match status" value="1"/>
</dbReference>
<evidence type="ECO:0008006" key="7">
    <source>
        <dbReference type="Google" id="ProtNLM"/>
    </source>
</evidence>
<comment type="caution">
    <text evidence="3">The sequence shown here is derived from an EMBL/GenBank/DDBJ whole genome shotgun (WGS) entry which is preliminary data.</text>
</comment>
<accession>K1E2Z1</accession>
<reference evidence="4 6" key="1">
    <citation type="journal article" date="2009" name="Int. J. Syst. Evol. Microbiol.">
        <title>Janibacter hoylei sp. nov., Bacillus isronensis sp. nov. and Bacillus aryabhattai sp. nov., isolated from cryotubes used for collecting air from the upper atmosphere.</title>
        <authorList>
            <person name="Shivaji S."/>
            <person name="Chaturvedi P."/>
            <person name="Begum Z."/>
            <person name="Pindi P.K."/>
            <person name="Manorama R."/>
            <person name="Padmanaban D.A."/>
            <person name="Shouche Y.S."/>
            <person name="Pawar S."/>
            <person name="Vaishampayan P."/>
            <person name="Dutt C.B."/>
            <person name="Datta G.N."/>
            <person name="Manchanda R.K."/>
            <person name="Rao U.R."/>
            <person name="Bhargava P.M."/>
            <person name="Narlikar J.V."/>
        </authorList>
    </citation>
    <scope>NUCLEOTIDE SEQUENCE [LARGE SCALE GENOMIC DNA]</scope>
    <source>
        <strain evidence="4 6">PVAS-1</strain>
    </source>
</reference>
<evidence type="ECO:0000313" key="5">
    <source>
        <dbReference type="Proteomes" id="UP000004474"/>
    </source>
</evidence>
<evidence type="ECO:0000313" key="4">
    <source>
        <dbReference type="EMBL" id="RWU82790.1"/>
    </source>
</evidence>
<dbReference type="OrthoDB" id="4860021at2"/>
<evidence type="ECO:0000313" key="3">
    <source>
        <dbReference type="EMBL" id="EKA61361.1"/>
    </source>
</evidence>
<gene>
    <name evidence="3" type="ORF">B277_07775</name>
    <name evidence="4" type="ORF">CWN80_11665</name>
</gene>
<reference evidence="3 5" key="2">
    <citation type="journal article" date="2012" name="J. Bacteriol.">
        <title>Genome Sequence of Janibacter hoylei MTCC8307, Isolated from the Stratospheric Air.</title>
        <authorList>
            <person name="Pawar S.P."/>
            <person name="Dhotre D.P."/>
            <person name="Shetty S.A."/>
            <person name="Chowdhury S.P."/>
            <person name="Chaudhari B.L."/>
            <person name="Shouche Y.S."/>
        </authorList>
    </citation>
    <scope>NUCLEOTIDE SEQUENCE [LARGE SCALE GENOMIC DNA]</scope>
    <source>
        <strain evidence="3 5">PVAS-1</strain>
    </source>
</reference>
<protein>
    <recommendedName>
        <fullName evidence="7">DUF5642 domain-containing protein</fullName>
    </recommendedName>
</protein>
<feature type="region of interest" description="Disordered" evidence="1">
    <location>
        <begin position="56"/>
        <end position="78"/>
    </location>
</feature>
<dbReference type="EMBL" id="ALWX01000031">
    <property type="protein sequence ID" value="EKA61361.1"/>
    <property type="molecule type" value="Genomic_DNA"/>
</dbReference>
<feature type="chain" id="PRO_5044735174" description="DUF5642 domain-containing protein" evidence="2">
    <location>
        <begin position="29"/>
        <end position="235"/>
    </location>
</feature>
<dbReference type="RefSeq" id="WP_007926819.1">
    <property type="nucleotide sequence ID" value="NZ_ALWX01000031.1"/>
</dbReference>
<dbReference type="STRING" id="1210046.B277_07775"/>
<evidence type="ECO:0000256" key="2">
    <source>
        <dbReference type="SAM" id="SignalP"/>
    </source>
</evidence>
<keyword evidence="2" id="KW-0732">Signal</keyword>
<dbReference type="Proteomes" id="UP000288711">
    <property type="component" value="Unassembled WGS sequence"/>
</dbReference>
<dbReference type="EMBL" id="PIPF01000010">
    <property type="protein sequence ID" value="RWU82790.1"/>
    <property type="molecule type" value="Genomic_DNA"/>
</dbReference>
<keyword evidence="6" id="KW-1185">Reference proteome</keyword>
<dbReference type="Proteomes" id="UP000004474">
    <property type="component" value="Unassembled WGS sequence"/>
</dbReference>
<name>K1E2Z1_9MICO</name>
<evidence type="ECO:0000313" key="6">
    <source>
        <dbReference type="Proteomes" id="UP000288711"/>
    </source>
</evidence>
<organism evidence="3 5">
    <name type="scientific">Janibacter hoylei PVAS-1</name>
    <dbReference type="NCBI Taxonomy" id="1210046"/>
    <lineage>
        <taxon>Bacteria</taxon>
        <taxon>Bacillati</taxon>
        <taxon>Actinomycetota</taxon>
        <taxon>Actinomycetes</taxon>
        <taxon>Micrococcales</taxon>
        <taxon>Intrasporangiaceae</taxon>
        <taxon>Janibacter</taxon>
    </lineage>
</organism>
<evidence type="ECO:0000256" key="1">
    <source>
        <dbReference type="SAM" id="MobiDB-lite"/>
    </source>
</evidence>
<sequence length="235" mass="24405">MGHPRTAARGLVMLGALALVAGCIPTLADDDPTGDPSTAKVGAGQLTEEQIASVLPGEDEIPEGFSPETDEGAPSDPEATAYPATCLDVRLAGTAGKELGTHRTARRTANFVGSEGGYLSVTVSSHDQPVPAQLFDDAGAAESQCGTFQLIDKEGTTSWKLSRVAFPQLGDRTYTTRVEATTEGDIFRGGVIQIAGVSVGNNLVYVVYSAGPASRYEPTAVETFAKTTVDNLDAL</sequence>
<feature type="compositionally biased region" description="Acidic residues" evidence="1">
    <location>
        <begin position="57"/>
        <end position="73"/>
    </location>
</feature>
<dbReference type="PATRIC" id="fig|1210046.3.peg.1491"/>
<feature type="signal peptide" evidence="2">
    <location>
        <begin position="1"/>
        <end position="28"/>
    </location>
</feature>
<reference evidence="4" key="3">
    <citation type="submission" date="2017-11" db="EMBL/GenBank/DDBJ databases">
        <authorList>
            <person name="Seuylemezian A."/>
            <person name="Cooper K."/>
            <person name="Vaishampayan P."/>
        </authorList>
    </citation>
    <scope>NUCLEOTIDE SEQUENCE</scope>
    <source>
        <strain evidence="4">PVAS-1</strain>
    </source>
</reference>